<reference evidence="5" key="1">
    <citation type="journal article" date="2019" name="Int. J. Syst. Evol. Microbiol.">
        <title>The Global Catalogue of Microorganisms (GCM) 10K type strain sequencing project: providing services to taxonomists for standard genome sequencing and annotation.</title>
        <authorList>
            <consortium name="The Broad Institute Genomics Platform"/>
            <consortium name="The Broad Institute Genome Sequencing Center for Infectious Disease"/>
            <person name="Wu L."/>
            <person name="Ma J."/>
        </authorList>
    </citation>
    <scope>NUCLEOTIDE SEQUENCE [LARGE SCALE GENOMIC DNA]</scope>
    <source>
        <strain evidence="5">CECT 7649</strain>
    </source>
</reference>
<feature type="region of interest" description="Disordered" evidence="1">
    <location>
        <begin position="178"/>
        <end position="222"/>
    </location>
</feature>
<keyword evidence="2" id="KW-1133">Transmembrane helix</keyword>
<evidence type="ECO:0000313" key="4">
    <source>
        <dbReference type="EMBL" id="MFC7387468.1"/>
    </source>
</evidence>
<proteinExistence type="predicted"/>
<organism evidence="4 5">
    <name type="scientific">Sphaerisporangium rhizosphaerae</name>
    <dbReference type="NCBI Taxonomy" id="2269375"/>
    <lineage>
        <taxon>Bacteria</taxon>
        <taxon>Bacillati</taxon>
        <taxon>Actinomycetota</taxon>
        <taxon>Actinomycetes</taxon>
        <taxon>Streptosporangiales</taxon>
        <taxon>Streptosporangiaceae</taxon>
        <taxon>Sphaerisporangium</taxon>
    </lineage>
</organism>
<dbReference type="RefSeq" id="WP_380831191.1">
    <property type="nucleotide sequence ID" value="NZ_JBHTCG010000039.1"/>
</dbReference>
<dbReference type="InterPro" id="IPR002035">
    <property type="entry name" value="VWF_A"/>
</dbReference>
<feature type="compositionally biased region" description="Acidic residues" evidence="1">
    <location>
        <begin position="206"/>
        <end position="218"/>
    </location>
</feature>
<dbReference type="SUPFAM" id="SSF53850">
    <property type="entry name" value="Periplasmic binding protein-like II"/>
    <property type="match status" value="1"/>
</dbReference>
<feature type="domain" description="VWFA" evidence="3">
    <location>
        <begin position="444"/>
        <end position="639"/>
    </location>
</feature>
<keyword evidence="2" id="KW-0472">Membrane</keyword>
<protein>
    <submittedName>
        <fullName evidence="4">Substrate-binding domain-containing protein</fullName>
    </submittedName>
</protein>
<dbReference type="Pfam" id="PF00092">
    <property type="entry name" value="VWA"/>
    <property type="match status" value="1"/>
</dbReference>
<sequence>MTGRHRNPDPLDGDAWSQEAPSWRDRFAGLLEAARTSGPLATVRRRAVVALSLGVVLLASLVGGAYALVSRSACAEHPQLRVMAAPEMGPALQQVAERYAKDGGCASVTVLTGSPADVADELALRKDLLDVWVPDDSVWVDLAKVQGADRELFSPGTSIARSPVIMGVTERTAVKLVAGGEHAKKRSGHGRPAGDKKAASGGSDGADADDPGDGDEAGDGVGVSEADAEAGLAVGELAHVRASWMLLVPTSSTKKRLPKASTTLPAPSRFASGLVALDALNTAVADRPAALKIVQGMTTNLKRSVLPSREALFDLVERPAKGTDPIIVDSEQAIWRHNGARTDGLVVGLYPEEGTLALDYPYVPMTKDAVKMRAAEEFRGVVLSGTGRALLQASGFRDPSGRAGAAMDERHGVRVEPPEEITAPVAMTRLRSLLSMRLLLADTRNLLLLDVSRSMGKQVPGMGATRVRALADVAAAGVRALPQGGDIGLWIFATGLDGDKDYKELVPVGPLQQRGPEVERALRKLPDHIKGDTGLYDAVLAAFRSASARQVKNMLSSVIVFTDGRDDDRHGIKLNELLATLQKEFDPGRPVTITLIGYGEDADAAELKQIARVTNGAAMVATSFDQAQQIFLQALANRVCLDRERCDSQEG</sequence>
<dbReference type="SMART" id="SM00327">
    <property type="entry name" value="VWA"/>
    <property type="match status" value="1"/>
</dbReference>
<dbReference type="Gene3D" id="3.40.50.410">
    <property type="entry name" value="von Willebrand factor, type A domain"/>
    <property type="match status" value="1"/>
</dbReference>
<dbReference type="EMBL" id="JBHTCG010000039">
    <property type="protein sequence ID" value="MFC7387468.1"/>
    <property type="molecule type" value="Genomic_DNA"/>
</dbReference>
<dbReference type="InterPro" id="IPR036465">
    <property type="entry name" value="vWFA_dom_sf"/>
</dbReference>
<dbReference type="Pfam" id="PF13531">
    <property type="entry name" value="SBP_bac_11"/>
    <property type="match status" value="1"/>
</dbReference>
<dbReference type="SUPFAM" id="SSF53300">
    <property type="entry name" value="vWA-like"/>
    <property type="match status" value="1"/>
</dbReference>
<keyword evidence="2" id="KW-0812">Transmembrane</keyword>
<dbReference type="PROSITE" id="PS50234">
    <property type="entry name" value="VWFA"/>
    <property type="match status" value="1"/>
</dbReference>
<comment type="caution">
    <text evidence="4">The sequence shown here is derived from an EMBL/GenBank/DDBJ whole genome shotgun (WGS) entry which is preliminary data.</text>
</comment>
<feature type="transmembrane region" description="Helical" evidence="2">
    <location>
        <begin position="47"/>
        <end position="69"/>
    </location>
</feature>
<evidence type="ECO:0000256" key="1">
    <source>
        <dbReference type="SAM" id="MobiDB-lite"/>
    </source>
</evidence>
<evidence type="ECO:0000256" key="2">
    <source>
        <dbReference type="SAM" id="Phobius"/>
    </source>
</evidence>
<keyword evidence="5" id="KW-1185">Reference proteome</keyword>
<gene>
    <name evidence="4" type="ORF">ACFQSB_35060</name>
</gene>
<accession>A0ABW2PE13</accession>
<evidence type="ECO:0000313" key="5">
    <source>
        <dbReference type="Proteomes" id="UP001596496"/>
    </source>
</evidence>
<dbReference type="Proteomes" id="UP001596496">
    <property type="component" value="Unassembled WGS sequence"/>
</dbReference>
<evidence type="ECO:0000259" key="3">
    <source>
        <dbReference type="PROSITE" id="PS50234"/>
    </source>
</evidence>
<name>A0ABW2PE13_9ACTN</name>